<evidence type="ECO:0000256" key="25">
    <source>
        <dbReference type="PIRSR" id="PIRSR039102-3"/>
    </source>
</evidence>
<keyword evidence="12 25" id="KW-0460">Magnesium</keyword>
<feature type="binding site" evidence="25">
    <location>
        <position position="313"/>
    </location>
    <ligand>
        <name>Mg(2+)</name>
        <dbReference type="ChEBI" id="CHEBI:18420"/>
        <label>2</label>
    </ligand>
</feature>
<dbReference type="PROSITE" id="PS00843">
    <property type="entry name" value="DALA_DALA_LIGASE_1"/>
    <property type="match status" value="1"/>
</dbReference>
<evidence type="ECO:0000256" key="26">
    <source>
        <dbReference type="PROSITE-ProRule" id="PRU00409"/>
    </source>
</evidence>
<dbReference type="GO" id="GO:0008716">
    <property type="term" value="F:D-alanine-D-alanine ligase activity"/>
    <property type="evidence" value="ECO:0007669"/>
    <property type="project" value="UniProtKB-UniRule"/>
</dbReference>
<dbReference type="NCBIfam" id="NF002378">
    <property type="entry name" value="PRK01372.1"/>
    <property type="match status" value="1"/>
</dbReference>
<dbReference type="PANTHER" id="PTHR23132:SF25">
    <property type="entry name" value="D-ALANINE--D-ALANINE LIGASE A"/>
    <property type="match status" value="1"/>
</dbReference>
<evidence type="ECO:0000313" key="29">
    <source>
        <dbReference type="Proteomes" id="UP000235589"/>
    </source>
</evidence>
<reference evidence="28 29" key="1">
    <citation type="submission" date="2017-04" db="EMBL/GenBank/DDBJ databases">
        <title>Monoglobus pectinilyticus 14 draft genome.</title>
        <authorList>
            <person name="Kim C."/>
            <person name="Rosendale D.I."/>
            <person name="Kelly W.J."/>
            <person name="Tannock G.W."/>
            <person name="Patchett M.L."/>
            <person name="Jordens J.Z."/>
        </authorList>
    </citation>
    <scope>NUCLEOTIDE SEQUENCE [LARGE SCALE GENOMIC DNA]</scope>
    <source>
        <strain evidence="28 29">14</strain>
    </source>
</reference>
<feature type="binding site" evidence="24">
    <location>
        <begin position="218"/>
        <end position="225"/>
    </location>
    <ligand>
        <name>ATP</name>
        <dbReference type="ChEBI" id="CHEBI:30616"/>
    </ligand>
</feature>
<dbReference type="InterPro" id="IPR016185">
    <property type="entry name" value="PreATP-grasp_dom_sf"/>
</dbReference>
<dbReference type="UniPathway" id="UPA00219"/>
<dbReference type="HAMAP" id="MF_00047">
    <property type="entry name" value="Dala_Dala_lig"/>
    <property type="match status" value="1"/>
</dbReference>
<keyword evidence="7 22" id="KW-0963">Cytoplasm</keyword>
<comment type="cofactor">
    <cofactor evidence="1">
        <name>Mn(2+)</name>
        <dbReference type="ChEBI" id="CHEBI:29035"/>
    </cofactor>
</comment>
<evidence type="ECO:0000256" key="11">
    <source>
        <dbReference type="ARBA" id="ARBA00022840"/>
    </source>
</evidence>
<comment type="cofactor">
    <cofactor evidence="25">
        <name>Mg(2+)</name>
        <dbReference type="ChEBI" id="CHEBI:18420"/>
    </cofactor>
    <cofactor evidence="25">
        <name>Mn(2+)</name>
        <dbReference type="ChEBI" id="CHEBI:29035"/>
    </cofactor>
    <text evidence="25">Binds 2 magnesium or manganese ions per subunit.</text>
</comment>
<evidence type="ECO:0000256" key="1">
    <source>
        <dbReference type="ARBA" id="ARBA00001936"/>
    </source>
</evidence>
<feature type="binding site" evidence="25">
    <location>
        <position position="313"/>
    </location>
    <ligand>
        <name>Mg(2+)</name>
        <dbReference type="ChEBI" id="CHEBI:18420"/>
        <label>1</label>
    </ligand>
</feature>
<feature type="domain" description="ATP-grasp" evidence="27">
    <location>
        <begin position="141"/>
        <end position="346"/>
    </location>
</feature>
<evidence type="ECO:0000256" key="6">
    <source>
        <dbReference type="ARBA" id="ARBA00012216"/>
    </source>
</evidence>
<keyword evidence="9 25" id="KW-0479">Metal-binding</keyword>
<evidence type="ECO:0000256" key="4">
    <source>
        <dbReference type="ARBA" id="ARBA00004752"/>
    </source>
</evidence>
<evidence type="ECO:0000256" key="20">
    <source>
        <dbReference type="ARBA" id="ARBA00076288"/>
    </source>
</evidence>
<evidence type="ECO:0000256" key="17">
    <source>
        <dbReference type="ARBA" id="ARBA00047614"/>
    </source>
</evidence>
<dbReference type="GO" id="GO:0005524">
    <property type="term" value="F:ATP binding"/>
    <property type="evidence" value="ECO:0007669"/>
    <property type="project" value="UniProtKB-UniRule"/>
</dbReference>
<evidence type="ECO:0000256" key="8">
    <source>
        <dbReference type="ARBA" id="ARBA00022598"/>
    </source>
</evidence>
<evidence type="ECO:0000256" key="13">
    <source>
        <dbReference type="ARBA" id="ARBA00022960"/>
    </source>
</evidence>
<feature type="binding site" evidence="24">
    <location>
        <position position="137"/>
    </location>
    <ligand>
        <name>ATP</name>
        <dbReference type="ChEBI" id="CHEBI:30616"/>
    </ligand>
</feature>
<dbReference type="GO" id="GO:0009252">
    <property type="term" value="P:peptidoglycan biosynthetic process"/>
    <property type="evidence" value="ECO:0007669"/>
    <property type="project" value="UniProtKB-UniRule"/>
</dbReference>
<dbReference type="PIRSF" id="PIRSF039102">
    <property type="entry name" value="Ddl/VanB"/>
    <property type="match status" value="1"/>
</dbReference>
<evidence type="ECO:0000256" key="15">
    <source>
        <dbReference type="ARBA" id="ARBA00023211"/>
    </source>
</evidence>
<protein>
    <recommendedName>
        <fullName evidence="19 22">D-alanine--D-alanine ligase</fullName>
        <ecNumber evidence="6 22">6.3.2.4</ecNumber>
    </recommendedName>
    <alternativeName>
        <fullName evidence="21 22">D-Ala-D-Ala ligase</fullName>
    </alternativeName>
    <alternativeName>
        <fullName evidence="20 22">D-alanylalanine synthetase</fullName>
    </alternativeName>
</protein>
<dbReference type="GO" id="GO:0046872">
    <property type="term" value="F:metal ion binding"/>
    <property type="evidence" value="ECO:0007669"/>
    <property type="project" value="UniProtKB-KW"/>
</dbReference>
<evidence type="ECO:0000256" key="24">
    <source>
        <dbReference type="PIRSR" id="PIRSR039102-2"/>
    </source>
</evidence>
<proteinExistence type="inferred from homology"/>
<dbReference type="NCBIfam" id="TIGR01205">
    <property type="entry name" value="D_ala_D_alaTIGR"/>
    <property type="match status" value="1"/>
</dbReference>
<organism evidence="28 29">
    <name type="scientific">Monoglobus pectinilyticus</name>
    <dbReference type="NCBI Taxonomy" id="1981510"/>
    <lineage>
        <taxon>Bacteria</taxon>
        <taxon>Bacillati</taxon>
        <taxon>Bacillota</taxon>
        <taxon>Clostridia</taxon>
        <taxon>Monoglobales</taxon>
        <taxon>Monoglobaceae</taxon>
        <taxon>Monoglobus</taxon>
    </lineage>
</organism>
<feature type="binding site" evidence="25">
    <location>
        <position position="315"/>
    </location>
    <ligand>
        <name>Mg(2+)</name>
        <dbReference type="ChEBI" id="CHEBI:18420"/>
        <label>2</label>
    </ligand>
</feature>
<dbReference type="Pfam" id="PF07478">
    <property type="entry name" value="Dala_Dala_lig_C"/>
    <property type="match status" value="1"/>
</dbReference>
<dbReference type="RefSeq" id="WP_245862914.1">
    <property type="nucleotide sequence ID" value="NZ_CP020991.1"/>
</dbReference>
<dbReference type="SUPFAM" id="SSF52440">
    <property type="entry name" value="PreATP-grasp domain"/>
    <property type="match status" value="1"/>
</dbReference>
<dbReference type="InterPro" id="IPR011127">
    <property type="entry name" value="Dala_Dala_lig_N"/>
</dbReference>
<evidence type="ECO:0000256" key="22">
    <source>
        <dbReference type="HAMAP-Rule" id="MF_00047"/>
    </source>
</evidence>
<feature type="binding site" evidence="24">
    <location>
        <begin position="180"/>
        <end position="182"/>
    </location>
    <ligand>
        <name>ATP</name>
        <dbReference type="ChEBI" id="CHEBI:30616"/>
    </ligand>
</feature>
<feature type="active site" evidence="23">
    <location>
        <position position="324"/>
    </location>
</feature>
<dbReference type="InterPro" id="IPR013815">
    <property type="entry name" value="ATP_grasp_subdomain_1"/>
</dbReference>
<feature type="active site" evidence="23">
    <location>
        <position position="16"/>
    </location>
</feature>
<evidence type="ECO:0000313" key="28">
    <source>
        <dbReference type="EMBL" id="AUO19988.1"/>
    </source>
</evidence>
<dbReference type="AlphaFoldDB" id="A0A2K9P5G5"/>
<dbReference type="GeneID" id="98063219"/>
<keyword evidence="14 22" id="KW-0573">Peptidoglycan synthesis</keyword>
<evidence type="ECO:0000259" key="27">
    <source>
        <dbReference type="PROSITE" id="PS50975"/>
    </source>
</evidence>
<comment type="catalytic activity">
    <reaction evidence="17 22">
        <text>2 D-alanine + ATP = D-alanyl-D-alanine + ADP + phosphate + H(+)</text>
        <dbReference type="Rhea" id="RHEA:11224"/>
        <dbReference type="ChEBI" id="CHEBI:15378"/>
        <dbReference type="ChEBI" id="CHEBI:30616"/>
        <dbReference type="ChEBI" id="CHEBI:43474"/>
        <dbReference type="ChEBI" id="CHEBI:57416"/>
        <dbReference type="ChEBI" id="CHEBI:57822"/>
        <dbReference type="ChEBI" id="CHEBI:456216"/>
        <dbReference type="EC" id="6.3.2.4"/>
    </reaction>
</comment>
<feature type="binding site" evidence="24">
    <location>
        <begin position="188"/>
        <end position="189"/>
    </location>
    <ligand>
        <name>ATP</name>
        <dbReference type="ChEBI" id="CHEBI:30616"/>
    </ligand>
</feature>
<keyword evidence="10 24" id="KW-0547">Nucleotide-binding</keyword>
<dbReference type="EMBL" id="CP020991">
    <property type="protein sequence ID" value="AUO19988.1"/>
    <property type="molecule type" value="Genomic_DNA"/>
</dbReference>
<gene>
    <name evidence="22" type="primary">ddl</name>
    <name evidence="28" type="ORF">B9O19_01839</name>
</gene>
<dbReference type="Gene3D" id="3.30.470.20">
    <property type="entry name" value="ATP-grasp fold, B domain"/>
    <property type="match status" value="1"/>
</dbReference>
<feature type="binding site" evidence="24">
    <location>
        <begin position="312"/>
        <end position="313"/>
    </location>
    <ligand>
        <name>ATP</name>
        <dbReference type="ChEBI" id="CHEBI:30616"/>
    </ligand>
</feature>
<dbReference type="PANTHER" id="PTHR23132">
    <property type="entry name" value="D-ALANINE--D-ALANINE LIGASE"/>
    <property type="match status" value="1"/>
</dbReference>
<dbReference type="Proteomes" id="UP000235589">
    <property type="component" value="Chromosome"/>
</dbReference>
<dbReference type="InterPro" id="IPR011761">
    <property type="entry name" value="ATP-grasp"/>
</dbReference>
<dbReference type="InterPro" id="IPR005905">
    <property type="entry name" value="D_ala_D_ala"/>
</dbReference>
<dbReference type="NCBIfam" id="NF002528">
    <property type="entry name" value="PRK01966.1-4"/>
    <property type="match status" value="1"/>
</dbReference>
<dbReference type="InterPro" id="IPR000291">
    <property type="entry name" value="D-Ala_lig_Van_CS"/>
</dbReference>
<dbReference type="Gene3D" id="3.40.50.20">
    <property type="match status" value="1"/>
</dbReference>
<dbReference type="SUPFAM" id="SSF56059">
    <property type="entry name" value="Glutathione synthetase ATP-binding domain-like"/>
    <property type="match status" value="1"/>
</dbReference>
<dbReference type="PROSITE" id="PS50975">
    <property type="entry name" value="ATP_GRASP"/>
    <property type="match status" value="1"/>
</dbReference>
<keyword evidence="13 22" id="KW-0133">Cell shape</keyword>
<evidence type="ECO:0000256" key="23">
    <source>
        <dbReference type="PIRSR" id="PIRSR039102-1"/>
    </source>
</evidence>
<evidence type="ECO:0000256" key="12">
    <source>
        <dbReference type="ARBA" id="ARBA00022842"/>
    </source>
</evidence>
<name>A0A2K9P5G5_9FIRM</name>
<dbReference type="GO" id="GO:0008360">
    <property type="term" value="P:regulation of cell shape"/>
    <property type="evidence" value="ECO:0007669"/>
    <property type="project" value="UniProtKB-KW"/>
</dbReference>
<evidence type="ECO:0000256" key="18">
    <source>
        <dbReference type="ARBA" id="ARBA00060592"/>
    </source>
</evidence>
<evidence type="ECO:0000256" key="3">
    <source>
        <dbReference type="ARBA" id="ARBA00004496"/>
    </source>
</evidence>
<evidence type="ECO:0000256" key="14">
    <source>
        <dbReference type="ARBA" id="ARBA00022984"/>
    </source>
</evidence>
<dbReference type="InterPro" id="IPR011095">
    <property type="entry name" value="Dala_Dala_lig_C"/>
</dbReference>
<dbReference type="KEGG" id="mpec:B9O19_01839"/>
<dbReference type="FunFam" id="3.30.470.20:FF:000008">
    <property type="entry name" value="D-alanine--D-alanine ligase"/>
    <property type="match status" value="1"/>
</dbReference>
<keyword evidence="16 22" id="KW-0961">Cell wall biogenesis/degradation</keyword>
<comment type="function">
    <text evidence="2 22">Cell wall formation.</text>
</comment>
<comment type="pathway">
    <text evidence="4 22">Cell wall biogenesis; peptidoglycan biosynthesis.</text>
</comment>
<sequence length="354" mass="38768">MEKLNVCVIFGGVSSEHEISKISAATVIDSLDTAKYNIHKIFIDTEGNWIYFDKPTSEISTLPAGEYDKAIISPSRGDKGLLRFKNNGDIENIKTDVIIPVLHGKNGEDGTIQGLFEIAGIPYVGSGVLGSAVCMDKCVAKILFKEAGIPQADWITVRTSDISNDNWIKNVEEKLGFPCFIKPSNAGSSVGISKAHNREELIEGVNLAFEHDSKVLIEEFVAASEVESAVIGNTDPMVAENIGEIAPANEFYDFDAKYNDSSSKITIPANVTKDVEAKLKDYAIRAYKICECGGLSRVDFFVDKESGTVRLNEINTLPGFTSISMYPKMWEKSGVGNFKLLDNLINYALDKNNK</sequence>
<comment type="pathway">
    <text evidence="18">Glycan biosynthesis.</text>
</comment>
<comment type="similarity">
    <text evidence="5 22">Belongs to the D-alanine--D-alanine ligase family.</text>
</comment>
<dbReference type="EC" id="6.3.2.4" evidence="6 22"/>
<feature type="binding site" evidence="25">
    <location>
        <position position="299"/>
    </location>
    <ligand>
        <name>Mg(2+)</name>
        <dbReference type="ChEBI" id="CHEBI:18420"/>
        <label>1</label>
    </ligand>
</feature>
<keyword evidence="15 25" id="KW-0464">Manganese</keyword>
<evidence type="ECO:0000256" key="10">
    <source>
        <dbReference type="ARBA" id="ARBA00022741"/>
    </source>
</evidence>
<dbReference type="Gene3D" id="3.30.1490.20">
    <property type="entry name" value="ATP-grasp fold, A domain"/>
    <property type="match status" value="1"/>
</dbReference>
<evidence type="ECO:0000256" key="5">
    <source>
        <dbReference type="ARBA" id="ARBA00010871"/>
    </source>
</evidence>
<keyword evidence="8 22" id="KW-0436">Ligase</keyword>
<evidence type="ECO:0000256" key="16">
    <source>
        <dbReference type="ARBA" id="ARBA00023316"/>
    </source>
</evidence>
<accession>A0A2K9P5G5</accession>
<dbReference type="GO" id="GO:0005829">
    <property type="term" value="C:cytosol"/>
    <property type="evidence" value="ECO:0007669"/>
    <property type="project" value="TreeGrafter"/>
</dbReference>
<comment type="subcellular location">
    <subcellularLocation>
        <location evidence="3 22">Cytoplasm</location>
    </subcellularLocation>
</comment>
<dbReference type="FunFam" id="3.30.1490.20:FF:000007">
    <property type="entry name" value="D-alanine--D-alanine ligase"/>
    <property type="match status" value="1"/>
</dbReference>
<evidence type="ECO:0000256" key="19">
    <source>
        <dbReference type="ARBA" id="ARBA00068427"/>
    </source>
</evidence>
<keyword evidence="29" id="KW-1185">Reference proteome</keyword>
<feature type="active site" evidence="23">
    <location>
        <position position="188"/>
    </location>
</feature>
<evidence type="ECO:0000256" key="21">
    <source>
        <dbReference type="ARBA" id="ARBA00077154"/>
    </source>
</evidence>
<dbReference type="GO" id="GO:0071555">
    <property type="term" value="P:cell wall organization"/>
    <property type="evidence" value="ECO:0007669"/>
    <property type="project" value="UniProtKB-KW"/>
</dbReference>
<dbReference type="Pfam" id="PF01820">
    <property type="entry name" value="Dala_Dala_lig_N"/>
    <property type="match status" value="1"/>
</dbReference>
<evidence type="ECO:0000256" key="2">
    <source>
        <dbReference type="ARBA" id="ARBA00003921"/>
    </source>
</evidence>
<evidence type="ECO:0000256" key="9">
    <source>
        <dbReference type="ARBA" id="ARBA00022723"/>
    </source>
</evidence>
<keyword evidence="11 26" id="KW-0067">ATP-binding</keyword>
<evidence type="ECO:0000256" key="7">
    <source>
        <dbReference type="ARBA" id="ARBA00022490"/>
    </source>
</evidence>